<keyword evidence="1" id="KW-0812">Transmembrane</keyword>
<organism evidence="2 3">
    <name type="scientific">Adiantum capillus-veneris</name>
    <name type="common">Maidenhair fern</name>
    <dbReference type="NCBI Taxonomy" id="13818"/>
    <lineage>
        <taxon>Eukaryota</taxon>
        <taxon>Viridiplantae</taxon>
        <taxon>Streptophyta</taxon>
        <taxon>Embryophyta</taxon>
        <taxon>Tracheophyta</taxon>
        <taxon>Polypodiopsida</taxon>
        <taxon>Polypodiidae</taxon>
        <taxon>Polypodiales</taxon>
        <taxon>Pteridineae</taxon>
        <taxon>Pteridaceae</taxon>
        <taxon>Vittarioideae</taxon>
        <taxon>Adiantum</taxon>
    </lineage>
</organism>
<reference evidence="2" key="1">
    <citation type="submission" date="2021-01" db="EMBL/GenBank/DDBJ databases">
        <title>Adiantum capillus-veneris genome.</title>
        <authorList>
            <person name="Fang Y."/>
            <person name="Liao Q."/>
        </authorList>
    </citation>
    <scope>NUCLEOTIDE SEQUENCE</scope>
    <source>
        <strain evidence="2">H3</strain>
        <tissue evidence="2">Leaf</tissue>
    </source>
</reference>
<keyword evidence="3" id="KW-1185">Reference proteome</keyword>
<keyword evidence="1" id="KW-0472">Membrane</keyword>
<protein>
    <submittedName>
        <fullName evidence="2">Uncharacterized protein</fullName>
    </submittedName>
</protein>
<gene>
    <name evidence="2" type="ORF">GOP47_0026117</name>
</gene>
<keyword evidence="1" id="KW-1133">Transmembrane helix</keyword>
<accession>A0A9D4Z2N0</accession>
<dbReference type="AlphaFoldDB" id="A0A9D4Z2N0"/>
<dbReference type="Proteomes" id="UP000886520">
    <property type="component" value="Chromosome 25"/>
</dbReference>
<dbReference type="EMBL" id="JABFUD020000025">
    <property type="protein sequence ID" value="KAI5059798.1"/>
    <property type="molecule type" value="Genomic_DNA"/>
</dbReference>
<feature type="transmembrane region" description="Helical" evidence="1">
    <location>
        <begin position="179"/>
        <end position="200"/>
    </location>
</feature>
<proteinExistence type="predicted"/>
<feature type="non-terminal residue" evidence="2">
    <location>
        <position position="212"/>
    </location>
</feature>
<evidence type="ECO:0000313" key="3">
    <source>
        <dbReference type="Proteomes" id="UP000886520"/>
    </source>
</evidence>
<dbReference type="OrthoDB" id="10598152at2759"/>
<sequence length="212" mass="23624">GEDGRRYQRLDECESLTVENVYIRSTALGAGEDGRRGLLNHDAVVVELKDGQQGTLLHIVAEKAMAEDTTDKEEQASGIFIRWMRNFRFQPDQDVKFKCFSRPIRLQEVLQVMKQQPPNYDTITANCWQYAAAVVRDLLKNLQDGVEDFNKNVRNRLGKVLEVAEQKLNNAITVIPHNVGIAGLVGVTTVAAIGVGVGLYSATRPKSPKDDQ</sequence>
<evidence type="ECO:0000256" key="1">
    <source>
        <dbReference type="SAM" id="Phobius"/>
    </source>
</evidence>
<evidence type="ECO:0000313" key="2">
    <source>
        <dbReference type="EMBL" id="KAI5059798.1"/>
    </source>
</evidence>
<comment type="caution">
    <text evidence="2">The sequence shown here is derived from an EMBL/GenBank/DDBJ whole genome shotgun (WGS) entry which is preliminary data.</text>
</comment>
<name>A0A9D4Z2N0_ADICA</name>